<evidence type="ECO:0000313" key="1">
    <source>
        <dbReference type="EMBL" id="CAA6823414.1"/>
    </source>
</evidence>
<dbReference type="AlphaFoldDB" id="A0A6S6TVG6"/>
<organism evidence="1">
    <name type="scientific">uncultured Thiotrichaceae bacterium</name>
    <dbReference type="NCBI Taxonomy" id="298394"/>
    <lineage>
        <taxon>Bacteria</taxon>
        <taxon>Pseudomonadati</taxon>
        <taxon>Pseudomonadota</taxon>
        <taxon>Gammaproteobacteria</taxon>
        <taxon>Thiotrichales</taxon>
        <taxon>Thiotrichaceae</taxon>
        <taxon>environmental samples</taxon>
    </lineage>
</organism>
<reference evidence="1" key="1">
    <citation type="submission" date="2020-01" db="EMBL/GenBank/DDBJ databases">
        <authorList>
            <person name="Meier V. D."/>
            <person name="Meier V D."/>
        </authorList>
    </citation>
    <scope>NUCLEOTIDE SEQUENCE</scope>
    <source>
        <strain evidence="1">HLG_WM_MAG_09</strain>
    </source>
</reference>
<name>A0A6S6TVG6_9GAMM</name>
<gene>
    <name evidence="1" type="ORF">HELGO_WM16634</name>
</gene>
<proteinExistence type="predicted"/>
<protein>
    <submittedName>
        <fullName evidence="1">Uncharacterized protein</fullName>
    </submittedName>
</protein>
<sequence>MKMTEDKKRSIQRTVIVHALLVLAVLAAFTYSVIQQGGGA</sequence>
<dbReference type="EMBL" id="CACVAT010000375">
    <property type="protein sequence ID" value="CAA6823414.1"/>
    <property type="molecule type" value="Genomic_DNA"/>
</dbReference>
<accession>A0A6S6TVG6</accession>